<feature type="compositionally biased region" description="Basic and acidic residues" evidence="1">
    <location>
        <begin position="207"/>
        <end position="229"/>
    </location>
</feature>
<protein>
    <recommendedName>
        <fullName evidence="4">Translation initiation factor IF-2 N-terminal domain-containing protein</fullName>
    </recommendedName>
</protein>
<evidence type="ECO:0000313" key="2">
    <source>
        <dbReference type="EMBL" id="MFH6982271.1"/>
    </source>
</evidence>
<dbReference type="Gene3D" id="1.10.10.2480">
    <property type="match status" value="1"/>
</dbReference>
<proteinExistence type="predicted"/>
<evidence type="ECO:0000256" key="1">
    <source>
        <dbReference type="SAM" id="MobiDB-lite"/>
    </source>
</evidence>
<organism evidence="2 3">
    <name type="scientific">Marinoscillum luteum</name>
    <dbReference type="NCBI Taxonomy" id="861051"/>
    <lineage>
        <taxon>Bacteria</taxon>
        <taxon>Pseudomonadati</taxon>
        <taxon>Bacteroidota</taxon>
        <taxon>Cytophagia</taxon>
        <taxon>Cytophagales</taxon>
        <taxon>Reichenbachiellaceae</taxon>
        <taxon>Marinoscillum</taxon>
    </lineage>
</organism>
<comment type="caution">
    <text evidence="2">The sequence shown here is derived from an EMBL/GenBank/DDBJ whole genome shotgun (WGS) entry which is preliminary data.</text>
</comment>
<feature type="region of interest" description="Disordered" evidence="1">
    <location>
        <begin position="63"/>
        <end position="269"/>
    </location>
</feature>
<dbReference type="Proteomes" id="UP001610063">
    <property type="component" value="Unassembled WGS sequence"/>
</dbReference>
<sequence>MRLGQLSRQLNLDTKDIVNFLAENNIEIKDHPNVKLDENAEQMVMEKFSDPKSEETSVLMETSETLTIENEPSELDSDILPEPQSDAIEDDPLAEPIATTSDVEPTEPASEEAIASETPDSEEEIEVIKAPKIELPGLKVVGKIDLPEPKAPKEDEEPEEPIEKEEKEESIPKVRLVHHSKRNSRPRLTPEQLEEKRLRNKRAKEKRIREAEERAKAREIQRLKDIKAEHYKKKLSKASAKQTTNKKKATSKPKQVTQQKPQPKSLLGKFWRWLNT</sequence>
<gene>
    <name evidence="2" type="ORF">ACHKAR_02420</name>
</gene>
<name>A0ABW7N3W2_9BACT</name>
<feature type="compositionally biased region" description="Low complexity" evidence="1">
    <location>
        <begin position="252"/>
        <end position="264"/>
    </location>
</feature>
<feature type="compositionally biased region" description="Acidic residues" evidence="1">
    <location>
        <begin position="154"/>
        <end position="163"/>
    </location>
</feature>
<evidence type="ECO:0008006" key="4">
    <source>
        <dbReference type="Google" id="ProtNLM"/>
    </source>
</evidence>
<evidence type="ECO:0000313" key="3">
    <source>
        <dbReference type="Proteomes" id="UP001610063"/>
    </source>
</evidence>
<feature type="compositionally biased region" description="Basic residues" evidence="1">
    <location>
        <begin position="175"/>
        <end position="185"/>
    </location>
</feature>
<keyword evidence="3" id="KW-1185">Reference proteome</keyword>
<dbReference type="EMBL" id="JBIPKE010000011">
    <property type="protein sequence ID" value="MFH6982271.1"/>
    <property type="molecule type" value="Genomic_DNA"/>
</dbReference>
<accession>A0ABW7N3W2</accession>
<reference evidence="2 3" key="1">
    <citation type="journal article" date="2013" name="Int. J. Syst. Evol. Microbiol.">
        <title>Marinoscillum luteum sp. nov., isolated from marine sediment.</title>
        <authorList>
            <person name="Cha I.T."/>
            <person name="Park S.J."/>
            <person name="Kim S.J."/>
            <person name="Kim J.G."/>
            <person name="Jung M.Y."/>
            <person name="Shin K.S."/>
            <person name="Kwon K.K."/>
            <person name="Yang S.H."/>
            <person name="Seo Y.S."/>
            <person name="Rhee S.K."/>
        </authorList>
    </citation>
    <scope>NUCLEOTIDE SEQUENCE [LARGE SCALE GENOMIC DNA]</scope>
    <source>
        <strain evidence="2 3">KCTC 23939</strain>
    </source>
</reference>